<dbReference type="Pfam" id="PF00448">
    <property type="entry name" value="SRP54"/>
    <property type="match status" value="2"/>
</dbReference>
<dbReference type="GO" id="GO:0006614">
    <property type="term" value="P:SRP-dependent cotranslational protein targeting to membrane"/>
    <property type="evidence" value="ECO:0007669"/>
    <property type="project" value="InterPro"/>
</dbReference>
<dbReference type="Gene3D" id="1.20.120.140">
    <property type="entry name" value="Signal recognition particle SRP54, nucleotide-binding domain"/>
    <property type="match status" value="1"/>
</dbReference>
<accession>A0A6S9H5E0</accession>
<evidence type="ECO:0000313" key="12">
    <source>
        <dbReference type="EMBL" id="CAE4582762.1"/>
    </source>
</evidence>
<protein>
    <recommendedName>
        <fullName evidence="8">signal-recognition-particle GTPase</fullName>
        <ecNumber evidence="8">3.6.5.4</ecNumber>
    </recommendedName>
</protein>
<keyword evidence="6" id="KW-0733">Signal recognition particle</keyword>
<keyword evidence="7" id="KW-0687">Ribonucleoprotein</keyword>
<evidence type="ECO:0000256" key="5">
    <source>
        <dbReference type="ARBA" id="ARBA00023134"/>
    </source>
</evidence>
<dbReference type="SUPFAM" id="SSF52540">
    <property type="entry name" value="P-loop containing nucleoside triphosphate hydrolases"/>
    <property type="match status" value="1"/>
</dbReference>
<dbReference type="InterPro" id="IPR003593">
    <property type="entry name" value="AAA+_ATPase"/>
</dbReference>
<dbReference type="Pfam" id="PF02881">
    <property type="entry name" value="SRP54_N"/>
    <property type="match status" value="1"/>
</dbReference>
<evidence type="ECO:0000256" key="2">
    <source>
        <dbReference type="ARBA" id="ARBA00022741"/>
    </source>
</evidence>
<gene>
    <name evidence="12" type="ORF">DBRI00130_LOCUS2398</name>
</gene>
<sequence length="505" mass="53404">MTEASISAALKDVRRALLDADVNVKVADALIEGVKKRSIGIEVSKGVTADQQFIKAMYDELLDMMGGDSSVDKNKAPQSSQNVPAATLAVGTVSEPAVVLLAGLQGAGKTTAAGKLALYLKEREVDYDAVAAMDPEESAQLLTSRMPTRKRKVLLAAADVYRPAAIKQLQVLGESIGVTVFSMGTEADPVDIAAAAVQKAKDEGYDTVLVDTAGRQVIDAELMDELRRIKETVNPDETLLVVDAMTGQEAASLTAAFDNAVGISGAILTKLDGDSRGGAAVSVRGVSGKPIKFVGTGEKTPDLEPFYPDRMASRILGMGDVISLVEKAAAEVSDADAAKMQKKMMDASFDFDDFLKQTSLVSKMGSLAGVAKMIPGMAGALSNSKMNEVEKRMKKNEAMINSMTKKERANPELLLTDRSGRSRVERIAKGAGLPFEEGVQFMSEFQKMRTMMSRMQKQMGGGGMGGEEEMAMAGGGMPPTGNRASRRKAKKVKKGGRGGGGGFGR</sequence>
<dbReference type="GO" id="GO:0005786">
    <property type="term" value="C:signal recognition particle, endoplasmic reticulum targeting"/>
    <property type="evidence" value="ECO:0007669"/>
    <property type="project" value="UniProtKB-KW"/>
</dbReference>
<dbReference type="SMART" id="SM00382">
    <property type="entry name" value="AAA"/>
    <property type="match status" value="1"/>
</dbReference>
<dbReference type="GO" id="GO:0005525">
    <property type="term" value="F:GTP binding"/>
    <property type="evidence" value="ECO:0007669"/>
    <property type="project" value="UniProtKB-KW"/>
</dbReference>
<feature type="domain" description="SRP54-type proteins GTP-binding" evidence="11">
    <location>
        <begin position="290"/>
        <end position="303"/>
    </location>
</feature>
<keyword evidence="3" id="KW-0378">Hydrolase</keyword>
<evidence type="ECO:0000259" key="11">
    <source>
        <dbReference type="PROSITE" id="PS00300"/>
    </source>
</evidence>
<evidence type="ECO:0000256" key="4">
    <source>
        <dbReference type="ARBA" id="ARBA00022884"/>
    </source>
</evidence>
<reference evidence="12" key="1">
    <citation type="submission" date="2021-01" db="EMBL/GenBank/DDBJ databases">
        <authorList>
            <person name="Corre E."/>
            <person name="Pelletier E."/>
            <person name="Niang G."/>
            <person name="Scheremetjew M."/>
            <person name="Finn R."/>
            <person name="Kale V."/>
            <person name="Holt S."/>
            <person name="Cochrane G."/>
            <person name="Meng A."/>
            <person name="Brown T."/>
            <person name="Cohen L."/>
        </authorList>
    </citation>
    <scope>NUCLEOTIDE SEQUENCE</scope>
    <source>
        <strain evidence="12">GSO104</strain>
    </source>
</reference>
<dbReference type="Gene3D" id="3.40.50.300">
    <property type="entry name" value="P-loop containing nucleotide triphosphate hydrolases"/>
    <property type="match status" value="1"/>
</dbReference>
<dbReference type="SUPFAM" id="SSF47446">
    <property type="entry name" value="Signal peptide-binding domain"/>
    <property type="match status" value="1"/>
</dbReference>
<keyword evidence="5" id="KW-0342">GTP-binding</keyword>
<dbReference type="CDD" id="cd18539">
    <property type="entry name" value="SRP_G"/>
    <property type="match status" value="1"/>
</dbReference>
<dbReference type="AlphaFoldDB" id="A0A6S9H5E0"/>
<dbReference type="InterPro" id="IPR004125">
    <property type="entry name" value="Signal_recog_particle_SRP54_M"/>
</dbReference>
<dbReference type="PANTHER" id="PTHR11564:SF5">
    <property type="entry name" value="SIGNAL RECOGNITION PARTICLE SUBUNIT SRP54"/>
    <property type="match status" value="1"/>
</dbReference>
<keyword evidence="4" id="KW-0694">RNA-binding</keyword>
<dbReference type="Pfam" id="PF02978">
    <property type="entry name" value="SRP_SPB"/>
    <property type="match status" value="1"/>
</dbReference>
<organism evidence="12">
    <name type="scientific">Ditylum brightwellii</name>
    <dbReference type="NCBI Taxonomy" id="49249"/>
    <lineage>
        <taxon>Eukaryota</taxon>
        <taxon>Sar</taxon>
        <taxon>Stramenopiles</taxon>
        <taxon>Ochrophyta</taxon>
        <taxon>Bacillariophyta</taxon>
        <taxon>Mediophyceae</taxon>
        <taxon>Lithodesmiophycidae</taxon>
        <taxon>Lithodesmiales</taxon>
        <taxon>Lithodesmiaceae</taxon>
        <taxon>Ditylum</taxon>
    </lineage>
</organism>
<dbReference type="Gene3D" id="1.10.260.30">
    <property type="entry name" value="Signal recognition particle, SRP54 subunit, M-domain"/>
    <property type="match status" value="1"/>
</dbReference>
<feature type="region of interest" description="Disordered" evidence="10">
    <location>
        <begin position="457"/>
        <end position="505"/>
    </location>
</feature>
<dbReference type="EC" id="3.6.5.4" evidence="8"/>
<feature type="compositionally biased region" description="Basic residues" evidence="10">
    <location>
        <begin position="484"/>
        <end position="496"/>
    </location>
</feature>
<evidence type="ECO:0000256" key="3">
    <source>
        <dbReference type="ARBA" id="ARBA00022801"/>
    </source>
</evidence>
<dbReference type="SMART" id="SM00962">
    <property type="entry name" value="SRP54"/>
    <property type="match status" value="1"/>
</dbReference>
<evidence type="ECO:0000256" key="10">
    <source>
        <dbReference type="SAM" id="MobiDB-lite"/>
    </source>
</evidence>
<dbReference type="GO" id="GO:0008312">
    <property type="term" value="F:7S RNA binding"/>
    <property type="evidence" value="ECO:0007669"/>
    <property type="project" value="InterPro"/>
</dbReference>
<dbReference type="InterPro" id="IPR042101">
    <property type="entry name" value="SRP54_N_sf"/>
</dbReference>
<dbReference type="InterPro" id="IPR013822">
    <property type="entry name" value="Signal_recog_particl_SRP54_hlx"/>
</dbReference>
<dbReference type="GO" id="GO:0003924">
    <property type="term" value="F:GTPase activity"/>
    <property type="evidence" value="ECO:0007669"/>
    <property type="project" value="InterPro"/>
</dbReference>
<dbReference type="InterPro" id="IPR027417">
    <property type="entry name" value="P-loop_NTPase"/>
</dbReference>
<evidence type="ECO:0000256" key="6">
    <source>
        <dbReference type="ARBA" id="ARBA00023135"/>
    </source>
</evidence>
<dbReference type="EMBL" id="HBNS01002975">
    <property type="protein sequence ID" value="CAE4582762.1"/>
    <property type="molecule type" value="Transcribed_RNA"/>
</dbReference>
<dbReference type="SMART" id="SM00963">
    <property type="entry name" value="SRP54_N"/>
    <property type="match status" value="1"/>
</dbReference>
<comment type="similarity">
    <text evidence="1">Belongs to the GTP-binding SRP family. SRP54 subfamily.</text>
</comment>
<dbReference type="InterPro" id="IPR000897">
    <property type="entry name" value="SRP54_GTPase_dom"/>
</dbReference>
<evidence type="ECO:0000256" key="1">
    <source>
        <dbReference type="ARBA" id="ARBA00005450"/>
    </source>
</evidence>
<dbReference type="PROSITE" id="PS00300">
    <property type="entry name" value="SRP54"/>
    <property type="match status" value="1"/>
</dbReference>
<dbReference type="PANTHER" id="PTHR11564">
    <property type="entry name" value="SIGNAL RECOGNITION PARTICLE 54K PROTEIN SRP54"/>
    <property type="match status" value="1"/>
</dbReference>
<evidence type="ECO:0000256" key="9">
    <source>
        <dbReference type="ARBA" id="ARBA00048157"/>
    </source>
</evidence>
<evidence type="ECO:0000256" key="8">
    <source>
        <dbReference type="ARBA" id="ARBA00035672"/>
    </source>
</evidence>
<name>A0A6S9H5E0_9STRA</name>
<dbReference type="InterPro" id="IPR022941">
    <property type="entry name" value="SRP54"/>
</dbReference>
<comment type="catalytic activity">
    <reaction evidence="9">
        <text>GTP + H2O = GDP + phosphate + H(+)</text>
        <dbReference type="Rhea" id="RHEA:19669"/>
        <dbReference type="ChEBI" id="CHEBI:15377"/>
        <dbReference type="ChEBI" id="CHEBI:15378"/>
        <dbReference type="ChEBI" id="CHEBI:37565"/>
        <dbReference type="ChEBI" id="CHEBI:43474"/>
        <dbReference type="ChEBI" id="CHEBI:58189"/>
        <dbReference type="EC" id="3.6.5.4"/>
    </reaction>
    <physiologicalReaction direction="left-to-right" evidence="9">
        <dbReference type="Rhea" id="RHEA:19670"/>
    </physiologicalReaction>
</comment>
<proteinExistence type="inferred from homology"/>
<dbReference type="InterPro" id="IPR036891">
    <property type="entry name" value="Signal_recog_part_SRP54_M_sf"/>
</dbReference>
<evidence type="ECO:0000256" key="7">
    <source>
        <dbReference type="ARBA" id="ARBA00023274"/>
    </source>
</evidence>
<keyword evidence="2" id="KW-0547">Nucleotide-binding</keyword>